<dbReference type="PROSITE" id="PS51379">
    <property type="entry name" value="4FE4S_FER_2"/>
    <property type="match status" value="2"/>
</dbReference>
<evidence type="ECO:0000313" key="11">
    <source>
        <dbReference type="EMBL" id="PFG75211.1"/>
    </source>
</evidence>
<name>A0A2A9HJ43_TEPT2</name>
<dbReference type="InterPro" id="IPR000813">
    <property type="entry name" value="7Fe_ferredoxin"/>
</dbReference>
<dbReference type="PANTHER" id="PTHR42859:SF2">
    <property type="entry name" value="FERREDOXIN"/>
    <property type="match status" value="1"/>
</dbReference>
<gene>
    <name evidence="11" type="ORF">A9A59_2478</name>
</gene>
<keyword evidence="4 9" id="KW-0004">4Fe-4S</keyword>
<evidence type="ECO:0000256" key="4">
    <source>
        <dbReference type="ARBA" id="ARBA00022485"/>
    </source>
</evidence>
<evidence type="ECO:0000256" key="5">
    <source>
        <dbReference type="ARBA" id="ARBA00022723"/>
    </source>
</evidence>
<dbReference type="Pfam" id="PF12838">
    <property type="entry name" value="Fer4_7"/>
    <property type="match status" value="1"/>
</dbReference>
<reference evidence="11 12" key="1">
    <citation type="submission" date="2017-09" db="EMBL/GenBank/DDBJ databases">
        <title>Sequencing the genomes of two abundant thermophiles in Great Basin hot springs: Thermocrinis jamiesonii and novel Chloroflexi Thermoflexus hugenholtzii.</title>
        <authorList>
            <person name="Hedlund B."/>
        </authorList>
    </citation>
    <scope>NUCLEOTIDE SEQUENCE [LARGE SCALE GENOMIC DNA]</scope>
    <source>
        <strain evidence="11 12">G233</strain>
    </source>
</reference>
<dbReference type="InterPro" id="IPR050294">
    <property type="entry name" value="RnfB_subfamily"/>
</dbReference>
<dbReference type="SUPFAM" id="SSF54862">
    <property type="entry name" value="4Fe-4S ferredoxins"/>
    <property type="match status" value="1"/>
</dbReference>
<dbReference type="PANTHER" id="PTHR42859">
    <property type="entry name" value="OXIDOREDUCTASE"/>
    <property type="match status" value="1"/>
</dbReference>
<keyword evidence="3 9" id="KW-0813">Transport</keyword>
<evidence type="ECO:0000256" key="8">
    <source>
        <dbReference type="ARBA" id="ARBA00023014"/>
    </source>
</evidence>
<dbReference type="Gene3D" id="3.30.70.20">
    <property type="match status" value="1"/>
</dbReference>
<keyword evidence="12" id="KW-1185">Reference proteome</keyword>
<evidence type="ECO:0000256" key="3">
    <source>
        <dbReference type="ARBA" id="ARBA00022448"/>
    </source>
</evidence>
<dbReference type="PRINTS" id="PR00354">
    <property type="entry name" value="7FE8SFRDOXIN"/>
</dbReference>
<keyword evidence="7 9" id="KW-0408">Iron</keyword>
<dbReference type="InterPro" id="IPR017900">
    <property type="entry name" value="4Fe4S_Fe_S_CS"/>
</dbReference>
<dbReference type="Proteomes" id="UP000223071">
    <property type="component" value="Unassembled WGS sequence"/>
</dbReference>
<proteinExistence type="predicted"/>
<dbReference type="GO" id="GO:0051539">
    <property type="term" value="F:4 iron, 4 sulfur cluster binding"/>
    <property type="evidence" value="ECO:0007669"/>
    <property type="project" value="UniProtKB-UniRule"/>
</dbReference>
<dbReference type="AlphaFoldDB" id="A0A2A9HJ43"/>
<dbReference type="RefSeq" id="WP_098504542.1">
    <property type="nucleotide sequence ID" value="NZ_PDJQ01000001.1"/>
</dbReference>
<dbReference type="GO" id="GO:0009055">
    <property type="term" value="F:electron transfer activity"/>
    <property type="evidence" value="ECO:0007669"/>
    <property type="project" value="UniProtKB-UniRule"/>
</dbReference>
<organism evidence="11 12">
    <name type="scientific">Tepidiforma thermophila (strain KCTC 52669 / CGMCC 1.13589 / G233)</name>
    <dbReference type="NCBI Taxonomy" id="2761530"/>
    <lineage>
        <taxon>Bacteria</taxon>
        <taxon>Bacillati</taxon>
        <taxon>Chloroflexota</taxon>
        <taxon>Tepidiformia</taxon>
        <taxon>Tepidiformales</taxon>
        <taxon>Tepidiformaceae</taxon>
        <taxon>Tepidiforma</taxon>
    </lineage>
</organism>
<comment type="cofactor">
    <cofactor evidence="2 9">
        <name>[4Fe-4S] cluster</name>
        <dbReference type="ChEBI" id="CHEBI:49883"/>
    </cofactor>
</comment>
<evidence type="ECO:0000313" key="12">
    <source>
        <dbReference type="Proteomes" id="UP000223071"/>
    </source>
</evidence>
<comment type="function">
    <text evidence="9">Ferredoxins are iron-sulfur proteins that transfer electrons in a wide variety of metabolic reactions.</text>
</comment>
<comment type="cofactor">
    <cofactor evidence="1">
        <name>[3Fe-4S] cluster</name>
        <dbReference type="ChEBI" id="CHEBI:21137"/>
    </cofactor>
</comment>
<dbReference type="GO" id="GO:0046872">
    <property type="term" value="F:metal ion binding"/>
    <property type="evidence" value="ECO:0007669"/>
    <property type="project" value="UniProtKB-UniRule"/>
</dbReference>
<comment type="caution">
    <text evidence="11">The sequence shown here is derived from an EMBL/GenBank/DDBJ whole genome shotgun (WGS) entry which is preliminary data.</text>
</comment>
<keyword evidence="8 9" id="KW-0411">Iron-sulfur</keyword>
<keyword evidence="6 9" id="KW-0249">Electron transport</keyword>
<evidence type="ECO:0000256" key="1">
    <source>
        <dbReference type="ARBA" id="ARBA00001927"/>
    </source>
</evidence>
<feature type="domain" description="4Fe-4S ferredoxin-type" evidence="10">
    <location>
        <begin position="1"/>
        <end position="31"/>
    </location>
</feature>
<evidence type="ECO:0000259" key="10">
    <source>
        <dbReference type="PROSITE" id="PS51379"/>
    </source>
</evidence>
<evidence type="ECO:0000256" key="2">
    <source>
        <dbReference type="ARBA" id="ARBA00001966"/>
    </source>
</evidence>
<feature type="domain" description="4Fe-4S ferredoxin-type" evidence="10">
    <location>
        <begin position="33"/>
        <end position="62"/>
    </location>
</feature>
<dbReference type="InterPro" id="IPR017896">
    <property type="entry name" value="4Fe4S_Fe-S-bd"/>
</dbReference>
<dbReference type="EMBL" id="PDJQ01000001">
    <property type="protein sequence ID" value="PFG75211.1"/>
    <property type="molecule type" value="Genomic_DNA"/>
</dbReference>
<evidence type="ECO:0000256" key="7">
    <source>
        <dbReference type="ARBA" id="ARBA00023004"/>
    </source>
</evidence>
<evidence type="ECO:0000256" key="9">
    <source>
        <dbReference type="RuleBase" id="RU365098"/>
    </source>
</evidence>
<evidence type="ECO:0000256" key="6">
    <source>
        <dbReference type="ARBA" id="ARBA00022982"/>
    </source>
</evidence>
<dbReference type="PROSITE" id="PS00198">
    <property type="entry name" value="4FE4S_FER_1"/>
    <property type="match status" value="1"/>
</dbReference>
<sequence>MPYVITEPCIGVKDASCVDVCPVDCIHTTDDAPQYYINPDQCIDCAACELACPVSAIAHDAALEGDMRRYIEINANFYRS</sequence>
<protein>
    <recommendedName>
        <fullName evidence="9">Ferredoxin</fullName>
    </recommendedName>
</protein>
<keyword evidence="5 9" id="KW-0479">Metal-binding</keyword>
<accession>A0A2A9HJ43</accession>